<evidence type="ECO:0000256" key="1">
    <source>
        <dbReference type="SAM" id="Coils"/>
    </source>
</evidence>
<organism evidence="3 4">
    <name type="scientific">Cylindrobasidium torrendii FP15055 ss-10</name>
    <dbReference type="NCBI Taxonomy" id="1314674"/>
    <lineage>
        <taxon>Eukaryota</taxon>
        <taxon>Fungi</taxon>
        <taxon>Dikarya</taxon>
        <taxon>Basidiomycota</taxon>
        <taxon>Agaricomycotina</taxon>
        <taxon>Agaricomycetes</taxon>
        <taxon>Agaricomycetidae</taxon>
        <taxon>Agaricales</taxon>
        <taxon>Marasmiineae</taxon>
        <taxon>Physalacriaceae</taxon>
        <taxon>Cylindrobasidium</taxon>
    </lineage>
</organism>
<evidence type="ECO:0000313" key="3">
    <source>
        <dbReference type="EMBL" id="KIY74354.1"/>
    </source>
</evidence>
<reference evidence="3 4" key="1">
    <citation type="journal article" date="2015" name="Fungal Genet. Biol.">
        <title>Evolution of novel wood decay mechanisms in Agaricales revealed by the genome sequences of Fistulina hepatica and Cylindrobasidium torrendii.</title>
        <authorList>
            <person name="Floudas D."/>
            <person name="Held B.W."/>
            <person name="Riley R."/>
            <person name="Nagy L.G."/>
            <person name="Koehler G."/>
            <person name="Ransdell A.S."/>
            <person name="Younus H."/>
            <person name="Chow J."/>
            <person name="Chiniquy J."/>
            <person name="Lipzen A."/>
            <person name="Tritt A."/>
            <person name="Sun H."/>
            <person name="Haridas S."/>
            <person name="LaButti K."/>
            <person name="Ohm R.A."/>
            <person name="Kues U."/>
            <person name="Blanchette R.A."/>
            <person name="Grigoriev I.V."/>
            <person name="Minto R.E."/>
            <person name="Hibbett D.S."/>
        </authorList>
    </citation>
    <scope>NUCLEOTIDE SEQUENCE [LARGE SCALE GENOMIC DNA]</scope>
    <source>
        <strain evidence="3 4">FP15055 ss-10</strain>
    </source>
</reference>
<feature type="coiled-coil region" evidence="1">
    <location>
        <begin position="568"/>
        <end position="595"/>
    </location>
</feature>
<keyword evidence="1" id="KW-0175">Coiled coil</keyword>
<proteinExistence type="predicted"/>
<dbReference type="EMBL" id="KN880431">
    <property type="protein sequence ID" value="KIY74354.1"/>
    <property type="molecule type" value="Genomic_DNA"/>
</dbReference>
<dbReference type="Proteomes" id="UP000054007">
    <property type="component" value="Unassembled WGS sequence"/>
</dbReference>
<gene>
    <name evidence="3" type="ORF">CYLTODRAFT_416196</name>
</gene>
<evidence type="ECO:0000259" key="2">
    <source>
        <dbReference type="Pfam" id="PF23868"/>
    </source>
</evidence>
<keyword evidence="4" id="KW-1185">Reference proteome</keyword>
<dbReference type="InterPro" id="IPR056196">
    <property type="entry name" value="Mmc1_C"/>
</dbReference>
<dbReference type="OrthoDB" id="5319015at2759"/>
<dbReference type="STRING" id="1314674.A0A0D7BW00"/>
<name>A0A0D7BW00_9AGAR</name>
<feature type="domain" description="Mmc1 C-terminal" evidence="2">
    <location>
        <begin position="345"/>
        <end position="535"/>
    </location>
</feature>
<accession>A0A0D7BW00</accession>
<dbReference type="AlphaFoldDB" id="A0A0D7BW00"/>
<dbReference type="Pfam" id="PF23868">
    <property type="entry name" value="Mmc1_C"/>
    <property type="match status" value="1"/>
</dbReference>
<dbReference type="PANTHER" id="PTHR38644:SF1">
    <property type="entry name" value="EXPRESSED PROTEIN"/>
    <property type="match status" value="1"/>
</dbReference>
<evidence type="ECO:0000313" key="4">
    <source>
        <dbReference type="Proteomes" id="UP000054007"/>
    </source>
</evidence>
<dbReference type="PANTHER" id="PTHR38644">
    <property type="entry name" value="EXPRESSED PROTEIN"/>
    <property type="match status" value="1"/>
</dbReference>
<protein>
    <recommendedName>
        <fullName evidence="2">Mmc1 C-terminal domain-containing protein</fullName>
    </recommendedName>
</protein>
<sequence>MSRTARFGTLLRGRLRICTAQLHTAPTASSAQRTKELLPRILPPPSDTCPPEQSIDIWNRVLDAPSAPAVTVSVLSSDQWSNSHQLVTAFLREPFASDASNIDRVAARWNNKRTQSLVIKPSPDAAPSTFPCSSSYLRQFSAPIQIEEFLTSNIRHASTLEGYLRADIPLILINPLTASIADIFHLRSIFQNPNTLYVITHASSSPTDSLSLRERYGAAFEGLNILFADPHLAIYALDILKADPNSPTAVQAYQDAFVQSGISTISSAIRRIIETTKKTAPSEIVEELQEEKRLAQLRMLKAILKGHQAELDAQAVTVSRLQARTAEERVRTYADIFDKETSAHIQHQAGKEIKDALVRLSWWRMVGHVDEITSVVSAIVARSMGRLEKQLVYNSGRLSHVQQEYARKTLKVLPPPGSLLHSAVLENELAQLMQSPHYALGPSTFLEPLMARESQINQYPTTRLHIAGQRSVIGCGISSVAGVAMGWVGWMDWLGSATSLGLEAQTMFGVGGLVSVLGLRWAVGHWEKAKKRWWADYSRVYEGLERDLKRTTEQVLAKNVLLVPSQGCANMTERIEKRNREIEELADEVTALEGINSPGSS</sequence>